<dbReference type="EMBL" id="JAUSXV010000001">
    <property type="protein sequence ID" value="MDQ0647054.1"/>
    <property type="molecule type" value="Genomic_DNA"/>
</dbReference>
<protein>
    <submittedName>
        <fullName evidence="2">Zn ribbon nucleic-acid-binding protein</fullName>
    </submittedName>
</protein>
<proteinExistence type="predicted"/>
<keyword evidence="3" id="KW-1185">Reference proteome</keyword>
<dbReference type="Proteomes" id="UP001244427">
    <property type="component" value="Unassembled WGS sequence"/>
</dbReference>
<feature type="region of interest" description="Disordered" evidence="1">
    <location>
        <begin position="1"/>
        <end position="21"/>
    </location>
</feature>
<comment type="caution">
    <text evidence="2">The sequence shown here is derived from an EMBL/GenBank/DDBJ whole genome shotgun (WGS) entry which is preliminary data.</text>
</comment>
<gene>
    <name evidence="2" type="ORF">QFZ53_001250</name>
</gene>
<dbReference type="AlphaFoldDB" id="A0AAW8EWP7"/>
<accession>A0AAW8EWP7</accession>
<evidence type="ECO:0000256" key="1">
    <source>
        <dbReference type="SAM" id="MobiDB-lite"/>
    </source>
</evidence>
<name>A0AAW8EWP7_9MICO</name>
<organism evidence="2 3">
    <name type="scientific">Microbacterium natoriense</name>
    <dbReference type="NCBI Taxonomy" id="284570"/>
    <lineage>
        <taxon>Bacteria</taxon>
        <taxon>Bacillati</taxon>
        <taxon>Actinomycetota</taxon>
        <taxon>Actinomycetes</taxon>
        <taxon>Micrococcales</taxon>
        <taxon>Microbacteriaceae</taxon>
        <taxon>Microbacterium</taxon>
    </lineage>
</organism>
<evidence type="ECO:0000313" key="3">
    <source>
        <dbReference type="Proteomes" id="UP001244427"/>
    </source>
</evidence>
<evidence type="ECO:0000313" key="2">
    <source>
        <dbReference type="EMBL" id="MDQ0647054.1"/>
    </source>
</evidence>
<dbReference type="RefSeq" id="WP_307294668.1">
    <property type="nucleotide sequence ID" value="NZ_JAUSXV010000001.1"/>
</dbReference>
<sequence length="329" mass="36497">MTFRTADGASYEGRDESGNETFRVSIPSDEHGYFGRECPVCQQIFRMHLDDYKALPDDLILTCPYCGHQEEHTSFVTSQQQERVMRVAQDAAMQLISEALGGLGRSGRSNKFVKITYRSMPFYPQPLPDIDEEQLVRERTCVTCGIRYAVFGEHSFCPVSGALDAGEVARDALGAEASKLSALDSIPGPQRAALREQGVFDRIAVDTLSRVVGVVERLARAEFERRVEPAGQILKGKGNVFQRLDDLADLYSAHLDIDPRLVPDVDWVLLTKLWATRHAHVHAGGLVDTKYLQIVNYSSLKVGQRIVVTADDARNAIRQAMILCSILAG</sequence>
<reference evidence="2 3" key="1">
    <citation type="submission" date="2023-07" db="EMBL/GenBank/DDBJ databases">
        <title>Comparative genomics of wheat-associated soil bacteria to identify genetic determinants of phenazine resistance.</title>
        <authorList>
            <person name="Mouncey N."/>
        </authorList>
    </citation>
    <scope>NUCLEOTIDE SEQUENCE [LARGE SCALE GENOMIC DNA]</scope>
    <source>
        <strain evidence="2 3">W4I9-1</strain>
    </source>
</reference>